<proteinExistence type="predicted"/>
<protein>
    <submittedName>
        <fullName evidence="1">Putative amidase</fullName>
    </submittedName>
</protein>
<dbReference type="SUPFAM" id="SSF75304">
    <property type="entry name" value="Amidase signature (AS) enzymes"/>
    <property type="match status" value="1"/>
</dbReference>
<dbReference type="STRING" id="1193182.BN11_4280024"/>
<dbReference type="AlphaFoldDB" id="W6JXQ3"/>
<dbReference type="Gene3D" id="3.90.1300.10">
    <property type="entry name" value="Amidase signature (AS) domain"/>
    <property type="match status" value="1"/>
</dbReference>
<organism evidence="1 2">
    <name type="scientific">Nostocoides australiense Ben110</name>
    <dbReference type="NCBI Taxonomy" id="1193182"/>
    <lineage>
        <taxon>Bacteria</taxon>
        <taxon>Bacillati</taxon>
        <taxon>Actinomycetota</taxon>
        <taxon>Actinomycetes</taxon>
        <taxon>Micrococcales</taxon>
        <taxon>Intrasporangiaceae</taxon>
        <taxon>Nostocoides</taxon>
    </lineage>
</organism>
<accession>W6JXQ3</accession>
<evidence type="ECO:0000313" key="1">
    <source>
        <dbReference type="EMBL" id="CCH74348.1"/>
    </source>
</evidence>
<dbReference type="Proteomes" id="UP000035763">
    <property type="component" value="Unassembled WGS sequence"/>
</dbReference>
<name>W6JXQ3_9MICO</name>
<dbReference type="EMBL" id="CAJA01000366">
    <property type="protein sequence ID" value="CCH74348.1"/>
    <property type="molecule type" value="Genomic_DNA"/>
</dbReference>
<comment type="caution">
    <text evidence="1">The sequence shown here is derived from an EMBL/GenBank/DDBJ whole genome shotgun (WGS) entry which is preliminary data.</text>
</comment>
<gene>
    <name evidence="1" type="ORF">BN11_4280024</name>
</gene>
<reference evidence="1 2" key="1">
    <citation type="journal article" date="2013" name="ISME J.">
        <title>A metabolic model for members of the genus Tetrasphaera involved in enhanced biological phosphorus removal.</title>
        <authorList>
            <person name="Kristiansen R."/>
            <person name="Nguyen H.T.T."/>
            <person name="Saunders A.M."/>
            <person name="Nielsen J.L."/>
            <person name="Wimmer R."/>
            <person name="Le V.Q."/>
            <person name="McIlroy S.J."/>
            <person name="Petrovski S."/>
            <person name="Seviour R.J."/>
            <person name="Calteau A."/>
            <person name="Nielsen K.L."/>
            <person name="Nielsen P.H."/>
        </authorList>
    </citation>
    <scope>NUCLEOTIDE SEQUENCE [LARGE SCALE GENOMIC DNA]</scope>
    <source>
        <strain evidence="1 2">Ben110</strain>
    </source>
</reference>
<keyword evidence="2" id="KW-1185">Reference proteome</keyword>
<dbReference type="InterPro" id="IPR036928">
    <property type="entry name" value="AS_sf"/>
</dbReference>
<evidence type="ECO:0000313" key="2">
    <source>
        <dbReference type="Proteomes" id="UP000035763"/>
    </source>
</evidence>
<sequence>MPTDLLWALVEDVRAAGAEVVLTDFPIVSNYEADRPGAATIRTRGLVSPVYLEREVQDLAAWSWDDFLHANGDLGLHRLADIDGAQIFPPPPGALKDGYHDFGDDIALFPGYARAHPLVPLREHTWVAEGIAGLDRTRELDLDAWLDSERLDAVIFPAVADVGPADADVDPASADLAWRNGVWVANGNLVPRHFGLPTVTIAMGVMRDISMPVGLTFAGRPYADTALLSYAAATEVLCPRRSPHPGHPH</sequence>